<gene>
    <name evidence="1" type="ORF">C492_08335</name>
</gene>
<dbReference type="EMBL" id="AOIA01000066">
    <property type="protein sequence ID" value="ELY62304.1"/>
    <property type="molecule type" value="Genomic_DNA"/>
</dbReference>
<keyword evidence="2" id="KW-1185">Reference proteome</keyword>
<reference evidence="1 2" key="1">
    <citation type="journal article" date="2014" name="PLoS Genet.">
        <title>Phylogenetically driven sequencing of extremely halophilic archaea reveals strategies for static and dynamic osmo-response.</title>
        <authorList>
            <person name="Becker E.A."/>
            <person name="Seitzer P.M."/>
            <person name="Tritt A."/>
            <person name="Larsen D."/>
            <person name="Krusor M."/>
            <person name="Yao A.I."/>
            <person name="Wu D."/>
            <person name="Madern D."/>
            <person name="Eisen J.A."/>
            <person name="Darling A.E."/>
            <person name="Facciotti M.T."/>
        </authorList>
    </citation>
    <scope>NUCLEOTIDE SEQUENCE [LARGE SCALE GENOMIC DNA]</scope>
    <source>
        <strain evidence="1 2">DSM 18795</strain>
    </source>
</reference>
<protein>
    <submittedName>
        <fullName evidence="1">Group 1 glycosyl transferase</fullName>
    </submittedName>
</protein>
<dbReference type="RefSeq" id="WP_008422243.1">
    <property type="nucleotide sequence ID" value="NZ_AOIA01000066.1"/>
</dbReference>
<dbReference type="Proteomes" id="UP000011531">
    <property type="component" value="Unassembled WGS sequence"/>
</dbReference>
<dbReference type="GO" id="GO:0016740">
    <property type="term" value="F:transferase activity"/>
    <property type="evidence" value="ECO:0007669"/>
    <property type="project" value="UniProtKB-KW"/>
</dbReference>
<proteinExistence type="predicted"/>
<accession>L9XKJ3</accession>
<organism evidence="1 2">
    <name type="scientific">Natronococcus jeotgali DSM 18795</name>
    <dbReference type="NCBI Taxonomy" id="1227498"/>
    <lineage>
        <taxon>Archaea</taxon>
        <taxon>Methanobacteriati</taxon>
        <taxon>Methanobacteriota</taxon>
        <taxon>Stenosarchaea group</taxon>
        <taxon>Halobacteria</taxon>
        <taxon>Halobacteriales</taxon>
        <taxon>Natrialbaceae</taxon>
        <taxon>Natronococcus</taxon>
    </lineage>
</organism>
<evidence type="ECO:0000313" key="1">
    <source>
        <dbReference type="EMBL" id="ELY62304.1"/>
    </source>
</evidence>
<dbReference type="AlphaFoldDB" id="L9XKJ3"/>
<comment type="caution">
    <text evidence="1">The sequence shown here is derived from an EMBL/GenBank/DDBJ whole genome shotgun (WGS) entry which is preliminary data.</text>
</comment>
<keyword evidence="1" id="KW-0808">Transferase</keyword>
<evidence type="ECO:0000313" key="2">
    <source>
        <dbReference type="Proteomes" id="UP000011531"/>
    </source>
</evidence>
<name>L9XKJ3_9EURY</name>
<sequence length="59" mass="6815">MKISHYLELEDHVTGGIRESVAHQREILDRLGSIALGRSEAFSLETVANQYRRLYEELI</sequence>